<feature type="transmembrane region" description="Helical" evidence="1">
    <location>
        <begin position="32"/>
        <end position="51"/>
    </location>
</feature>
<dbReference type="VEuPathDB" id="MicrosporidiaDB:HERIO_2010"/>
<proteinExistence type="predicted"/>
<organism evidence="2 3">
    <name type="scientific">Hepatospora eriocheir</name>
    <dbReference type="NCBI Taxonomy" id="1081669"/>
    <lineage>
        <taxon>Eukaryota</taxon>
        <taxon>Fungi</taxon>
        <taxon>Fungi incertae sedis</taxon>
        <taxon>Microsporidia</taxon>
        <taxon>Hepatosporidae</taxon>
        <taxon>Hepatospora</taxon>
    </lineage>
</organism>
<dbReference type="SUPFAM" id="SSF48317">
    <property type="entry name" value="Acid phosphatase/Vanadium-dependent haloperoxidase"/>
    <property type="match status" value="1"/>
</dbReference>
<dbReference type="AlphaFoldDB" id="A0A1X0Q8A1"/>
<dbReference type="VEuPathDB" id="MicrosporidiaDB:A0H76_1782"/>
<gene>
    <name evidence="2" type="ORF">HERIO_2010</name>
</gene>
<reference evidence="2 3" key="1">
    <citation type="journal article" date="2017" name="Environ. Microbiol.">
        <title>Decay of the glycolytic pathway and adaptation to intranuclear parasitism within Enterocytozoonidae microsporidia.</title>
        <authorList>
            <person name="Wiredu Boakye D."/>
            <person name="Jaroenlak P."/>
            <person name="Prachumwat A."/>
            <person name="Williams T.A."/>
            <person name="Bateman K.S."/>
            <person name="Itsathitphaisarn O."/>
            <person name="Sritunyalucksana K."/>
            <person name="Paszkiewicz K.H."/>
            <person name="Moore K.A."/>
            <person name="Stentiford G.D."/>
            <person name="Williams B.A."/>
        </authorList>
    </citation>
    <scope>NUCLEOTIDE SEQUENCE [LARGE SCALE GENOMIC DNA]</scope>
    <source>
        <strain evidence="2 3">GB1</strain>
    </source>
</reference>
<dbReference type="EMBL" id="LVKB01000140">
    <property type="protein sequence ID" value="ORD96021.1"/>
    <property type="molecule type" value="Genomic_DNA"/>
</dbReference>
<evidence type="ECO:0000256" key="1">
    <source>
        <dbReference type="SAM" id="Phobius"/>
    </source>
</evidence>
<feature type="transmembrane region" description="Helical" evidence="1">
    <location>
        <begin position="122"/>
        <end position="143"/>
    </location>
</feature>
<dbReference type="InterPro" id="IPR036938">
    <property type="entry name" value="PAP2/HPO_sf"/>
</dbReference>
<keyword evidence="3" id="KW-1185">Reference proteome</keyword>
<keyword evidence="1" id="KW-1133">Transmembrane helix</keyword>
<name>A0A1X0Q8A1_9MICR</name>
<protein>
    <recommendedName>
        <fullName evidence="4">Phosphatidic acid phosphatase type 2/haloperoxidase domain-containing protein</fullName>
    </recommendedName>
</protein>
<accession>A0A1X0Q8A1</accession>
<keyword evidence="1" id="KW-0812">Transmembrane</keyword>
<keyword evidence="1" id="KW-0472">Membrane</keyword>
<evidence type="ECO:0000313" key="2">
    <source>
        <dbReference type="EMBL" id="ORD96021.1"/>
    </source>
</evidence>
<dbReference type="OrthoDB" id="2189737at2759"/>
<comment type="caution">
    <text evidence="2">The sequence shown here is derived from an EMBL/GenBank/DDBJ whole genome shotgun (WGS) entry which is preliminary data.</text>
</comment>
<feature type="transmembrane region" description="Helical" evidence="1">
    <location>
        <begin position="7"/>
        <end position="26"/>
    </location>
</feature>
<sequence>MLRIFDKIFSVLPFIILFFHLIKTFYNRDILYILPHIIYTYTVSFLFKVLFKKNRRSKTYEFKEWKIPKLFKQLKVHYGFPSSHTMFFLKYYLLNPNLINFVILTLGCFSRVYYQHHTKREIVYSILFVLILDWIILNVIDFIF</sequence>
<feature type="transmembrane region" description="Helical" evidence="1">
    <location>
        <begin position="98"/>
        <end position="116"/>
    </location>
</feature>
<dbReference type="Proteomes" id="UP000192356">
    <property type="component" value="Unassembled WGS sequence"/>
</dbReference>
<evidence type="ECO:0008006" key="4">
    <source>
        <dbReference type="Google" id="ProtNLM"/>
    </source>
</evidence>
<evidence type="ECO:0000313" key="3">
    <source>
        <dbReference type="Proteomes" id="UP000192356"/>
    </source>
</evidence>